<organism evidence="4 5">
    <name type="scientific">Terribacillus halophilus</name>
    <dbReference type="NCBI Taxonomy" id="361279"/>
    <lineage>
        <taxon>Bacteria</taxon>
        <taxon>Bacillati</taxon>
        <taxon>Bacillota</taxon>
        <taxon>Bacilli</taxon>
        <taxon>Bacillales</taxon>
        <taxon>Bacillaceae</taxon>
        <taxon>Terribacillus</taxon>
    </lineage>
</organism>
<dbReference type="AlphaFoldDB" id="A0A1G6QV76"/>
<dbReference type="GO" id="GO:0009253">
    <property type="term" value="P:peptidoglycan catabolic process"/>
    <property type="evidence" value="ECO:0007669"/>
    <property type="project" value="InterPro"/>
</dbReference>
<dbReference type="GO" id="GO:0030288">
    <property type="term" value="C:outer membrane-bounded periplasmic space"/>
    <property type="evidence" value="ECO:0007669"/>
    <property type="project" value="TreeGrafter"/>
</dbReference>
<keyword evidence="5" id="KW-1185">Reference proteome</keyword>
<reference evidence="5" key="1">
    <citation type="submission" date="2016-10" db="EMBL/GenBank/DDBJ databases">
        <authorList>
            <person name="Varghese N."/>
            <person name="Submissions S."/>
        </authorList>
    </citation>
    <scope>NUCLEOTIDE SEQUENCE [LARGE SCALE GENOMIC DNA]</scope>
    <source>
        <strain evidence="5">DSM 21620</strain>
    </source>
</reference>
<dbReference type="InterPro" id="IPR050695">
    <property type="entry name" value="N-acetylmuramoyl_amidase_3"/>
</dbReference>
<dbReference type="EMBL" id="FMZB01000005">
    <property type="protein sequence ID" value="SDC96172.1"/>
    <property type="molecule type" value="Genomic_DNA"/>
</dbReference>
<dbReference type="SMART" id="SM00287">
    <property type="entry name" value="SH3b"/>
    <property type="match status" value="1"/>
</dbReference>
<evidence type="ECO:0000259" key="3">
    <source>
        <dbReference type="PROSITE" id="PS51781"/>
    </source>
</evidence>
<dbReference type="PROSITE" id="PS51781">
    <property type="entry name" value="SH3B"/>
    <property type="match status" value="1"/>
</dbReference>
<feature type="domain" description="SH3b" evidence="3">
    <location>
        <begin position="28"/>
        <end position="91"/>
    </location>
</feature>
<dbReference type="Gene3D" id="2.30.30.40">
    <property type="entry name" value="SH3 Domains"/>
    <property type="match status" value="1"/>
</dbReference>
<evidence type="ECO:0000313" key="4">
    <source>
        <dbReference type="EMBL" id="SDC96172.1"/>
    </source>
</evidence>
<dbReference type="InterPro" id="IPR002508">
    <property type="entry name" value="MurNAc-LAA_cat"/>
</dbReference>
<protein>
    <submittedName>
        <fullName evidence="4">N-acetylmuramoyl-L-alanine amidase</fullName>
    </submittedName>
</protein>
<proteinExistence type="predicted"/>
<keyword evidence="2" id="KW-0961">Cell wall biogenesis/degradation</keyword>
<gene>
    <name evidence="4" type="ORF">SAMN05421663_105234</name>
</gene>
<dbReference type="SMART" id="SM00646">
    <property type="entry name" value="Ami_3"/>
    <property type="match status" value="1"/>
</dbReference>
<dbReference type="GO" id="GO:0071555">
    <property type="term" value="P:cell wall organization"/>
    <property type="evidence" value="ECO:0007669"/>
    <property type="project" value="UniProtKB-KW"/>
</dbReference>
<keyword evidence="1" id="KW-0378">Hydrolase</keyword>
<dbReference type="Pfam" id="PF01520">
    <property type="entry name" value="Amidase_3"/>
    <property type="match status" value="1"/>
</dbReference>
<dbReference type="CDD" id="cd02696">
    <property type="entry name" value="MurNAc-LAA"/>
    <property type="match status" value="1"/>
</dbReference>
<sequence length="271" mass="28383">MHKKRHLLIGVLLFFGVFILLYPSTGFAQSGTVNVDTTLNVRAEPSTSSAVIGSLYPGDTVDLEEVAGSWGKITYKGQTGYVSMTYIQTETGALEGKTIAIDAGHGGKDSGAVANGVLEKNVVLPIAQKTEAKLQAQGADVIMTRSADTFIELEDRAAKANAAGADVFVSIHANASSDTSANGTEVYYYPGSSSGQSLASSVQDSLVNQLGSRDRGIKSADFNVLRNTSMPAVLAEIGFVTNAAEAKKLNSSAYQDKAATGLVQGVKEYTE</sequence>
<evidence type="ECO:0000256" key="1">
    <source>
        <dbReference type="ARBA" id="ARBA00022801"/>
    </source>
</evidence>
<dbReference type="RefSeq" id="WP_170829660.1">
    <property type="nucleotide sequence ID" value="NZ_FMZB01000005.1"/>
</dbReference>
<evidence type="ECO:0000256" key="2">
    <source>
        <dbReference type="ARBA" id="ARBA00023316"/>
    </source>
</evidence>
<dbReference type="GO" id="GO:0008745">
    <property type="term" value="F:N-acetylmuramoyl-L-alanine amidase activity"/>
    <property type="evidence" value="ECO:0007669"/>
    <property type="project" value="InterPro"/>
</dbReference>
<dbReference type="Pfam" id="PF08239">
    <property type="entry name" value="SH3_3"/>
    <property type="match status" value="1"/>
</dbReference>
<name>A0A1G6QV76_9BACI</name>
<dbReference type="InterPro" id="IPR003646">
    <property type="entry name" value="SH3-like_bac-type"/>
</dbReference>
<accession>A0A1G6QV76</accession>
<dbReference type="SUPFAM" id="SSF53187">
    <property type="entry name" value="Zn-dependent exopeptidases"/>
    <property type="match status" value="1"/>
</dbReference>
<dbReference type="Gene3D" id="3.40.630.40">
    <property type="entry name" value="Zn-dependent exopeptidases"/>
    <property type="match status" value="1"/>
</dbReference>
<dbReference type="PANTHER" id="PTHR30404:SF0">
    <property type="entry name" value="N-ACETYLMURAMOYL-L-ALANINE AMIDASE AMIC"/>
    <property type="match status" value="1"/>
</dbReference>
<evidence type="ECO:0000313" key="5">
    <source>
        <dbReference type="Proteomes" id="UP000198666"/>
    </source>
</evidence>
<dbReference type="STRING" id="361279.SAMN05421663_105234"/>
<dbReference type="PANTHER" id="PTHR30404">
    <property type="entry name" value="N-ACETYLMURAMOYL-L-ALANINE AMIDASE"/>
    <property type="match status" value="1"/>
</dbReference>
<dbReference type="Proteomes" id="UP000198666">
    <property type="component" value="Unassembled WGS sequence"/>
</dbReference>